<dbReference type="SUPFAM" id="SSF50998">
    <property type="entry name" value="Quinoprotein alcohol dehydrogenase-like"/>
    <property type="match status" value="1"/>
</dbReference>
<evidence type="ECO:0008006" key="4">
    <source>
        <dbReference type="Google" id="ProtNLM"/>
    </source>
</evidence>
<comment type="caution">
    <text evidence="2">The sequence shown here is derived from an EMBL/GenBank/DDBJ whole genome shotgun (WGS) entry which is preliminary data.</text>
</comment>
<feature type="region of interest" description="Disordered" evidence="1">
    <location>
        <begin position="31"/>
        <end position="63"/>
    </location>
</feature>
<reference evidence="2 3" key="1">
    <citation type="journal article" date="2016" name="Arch. Microbiol.">
        <title>Streptomyces zhihengii sp. nov., isolated from rhizospheric soil of Psammosilene tunicoides.</title>
        <authorList>
            <person name="Huang M.J."/>
            <person name="Fei J.J."/>
            <person name="Salam N."/>
            <person name="Kim C.J."/>
            <person name="Hozzein W.N."/>
            <person name="Xiao M."/>
            <person name="Huang H.Q."/>
            <person name="Li W.J."/>
        </authorList>
    </citation>
    <scope>NUCLEOTIDE SEQUENCE [LARGE SCALE GENOMIC DNA]</scope>
    <source>
        <strain evidence="2 3">YIM T102</strain>
    </source>
</reference>
<gene>
    <name evidence="2" type="ORF">JE024_24820</name>
</gene>
<dbReference type="Proteomes" id="UP000664109">
    <property type="component" value="Unassembled WGS sequence"/>
</dbReference>
<evidence type="ECO:0000313" key="2">
    <source>
        <dbReference type="EMBL" id="MBM9621897.1"/>
    </source>
</evidence>
<name>A0ABS2UYB4_9ACTN</name>
<protein>
    <recommendedName>
        <fullName evidence="4">Lipoprotein</fullName>
    </recommendedName>
</protein>
<dbReference type="RefSeq" id="WP_205375702.1">
    <property type="nucleotide sequence ID" value="NZ_JAFEJA010000001.1"/>
</dbReference>
<keyword evidence="3" id="KW-1185">Reference proteome</keyword>
<evidence type="ECO:0000256" key="1">
    <source>
        <dbReference type="SAM" id="MobiDB-lite"/>
    </source>
</evidence>
<dbReference type="InterPro" id="IPR011047">
    <property type="entry name" value="Quinoprotein_ADH-like_sf"/>
</dbReference>
<sequence length="436" mass="44516">MRQRVVRLALVGGVAVLALLLLLSMCGGGGTADDGEGGREPTASPAAPPSASGTPAPVNAPAAYDTSRGWEAKDVVGDWAVAGGLGTVAHLEAAGTDRYRLRTLDAETGRRGWAGPAVRPAAAAPGRPRLLDVTRDGVEYFAVWSFGKSGGPDAGSGTAVVVDLYAASDGARQRVEVPWPSAPSVSGTGPGVLITDGGTRSAVVDPLTGAVSTVAPKDLRPPRGCAGCRRLTEVRAVTDKGLLVSGSPGFWVRGGWSSASVAPRGADAASGVPVSVTDGYVLARWRPARGDRQAATHDIWAVHDTSSGKALVAVRCHKPEIEPGTFPEAVRSPAGGHLVAGSMAFDLGLGKGHCFEAEDGTPALTLTTVTDEGVAYGSSGTVPGTGLPLAVDLALAEPEALPANVRVPDAEVADTGLFLWTDPQDRRHLLGHPRRD</sequence>
<organism evidence="2 3">
    <name type="scientific">Streptomyces zhihengii</name>
    <dbReference type="NCBI Taxonomy" id="1818004"/>
    <lineage>
        <taxon>Bacteria</taxon>
        <taxon>Bacillati</taxon>
        <taxon>Actinomycetota</taxon>
        <taxon>Actinomycetes</taxon>
        <taxon>Kitasatosporales</taxon>
        <taxon>Streptomycetaceae</taxon>
        <taxon>Streptomyces</taxon>
    </lineage>
</organism>
<feature type="compositionally biased region" description="Low complexity" evidence="1">
    <location>
        <begin position="41"/>
        <end position="57"/>
    </location>
</feature>
<dbReference type="EMBL" id="JAFEJA010000001">
    <property type="protein sequence ID" value="MBM9621897.1"/>
    <property type="molecule type" value="Genomic_DNA"/>
</dbReference>
<accession>A0ABS2UYB4</accession>
<evidence type="ECO:0000313" key="3">
    <source>
        <dbReference type="Proteomes" id="UP000664109"/>
    </source>
</evidence>
<proteinExistence type="predicted"/>